<sequence length="763" mass="87990">MNCKFKKFPGRILEMEIKSSPEEIVPKSGAVNIEPIAVVDKFSSFYFHNSRIERNEGDVYTVTCKKDKWMELRIKETLKGFRLTFKIGEEDGIFGLGEEVGPLNKRGRVYEMYNIDEPDHSPSKTRLYSSFPIFTILSPKKSIGVFLDHPGYSRIDICHSEEDRIIIDIEGRAFKLYLQGDTPAAIAANFVALTGKPVLLPVWMLGYQQSRWSYPDEKTVLTVAQEFRNRAIPCDVLYLDIDYMEHFKVFTWDRERFPNPEALLSKLRDMGFKVITIVDPGVKVEEGYKIYEEGKKAGYFCVNSKGEPFEAYVWPGKSHFPDFYNARVRKWWGEKVSEFKSVGVAGVWNDMNEPSIFFTPELIEEIKDTVNNLSPDQGMIADFAINQIPVEKRYKDHGKSFFHRDEEGKVFSNRQIHNVYGFNMTRATYEGLMSDNKNDRPVIITRSAYPGIQRYGILWTGDNASLWEQLYQEIQMLQSLAMVGVNFTGSDVGGFGGDCNGELLVRWTQFGAFQPFFRNHTAIGTKNQEPWAFGEKYEAIIKKFIELRYSLLPYIYSSLKEANDTGQTIVSPLLYRWPEDRRTYEADDEYLFGPSLLVAPVYKANSRGRTVYLPGNKWMHFFTKKMYEPGYHYIEAPLDSLPLFIAENSLVSMTEPMQHVEGAIWKDLKIMGFVTSSASICIYEDDGTSFKYVEKRFSRKRVEIWKTENKLLARIHPEAGELVTSQRTINFEIFDGAYIHTGEFTDRGEGGVVELERVTKNQY</sequence>
<keyword evidence="2 4" id="KW-0378">Hydrolase</keyword>
<evidence type="ECO:0000256" key="1">
    <source>
        <dbReference type="ARBA" id="ARBA00007806"/>
    </source>
</evidence>
<dbReference type="InterPro" id="IPR025887">
    <property type="entry name" value="Glyco_hydro_31_N_dom"/>
</dbReference>
<evidence type="ECO:0000259" key="8">
    <source>
        <dbReference type="Pfam" id="PF21365"/>
    </source>
</evidence>
<dbReference type="InterPro" id="IPR048395">
    <property type="entry name" value="Glyco_hydro_31_C"/>
</dbReference>
<evidence type="ECO:0000256" key="2">
    <source>
        <dbReference type="ARBA" id="ARBA00022801"/>
    </source>
</evidence>
<comment type="similarity">
    <text evidence="1 4">Belongs to the glycosyl hydrolase 31 family.</text>
</comment>
<dbReference type="SUPFAM" id="SSF51011">
    <property type="entry name" value="Glycosyl hydrolase domain"/>
    <property type="match status" value="1"/>
</dbReference>
<dbReference type="KEGG" id="kpf:IX53_04960"/>
<dbReference type="GO" id="GO:0005975">
    <property type="term" value="P:carbohydrate metabolic process"/>
    <property type="evidence" value="ECO:0007669"/>
    <property type="project" value="InterPro"/>
</dbReference>
<feature type="domain" description="Glycoside hydrolase family 31 N-terminal" evidence="6">
    <location>
        <begin position="48"/>
        <end position="156"/>
    </location>
</feature>
<name>A0A0G2ZAZ5_9BACT</name>
<feature type="domain" description="Glycoside hydrolase family 31 TIM barrel" evidence="5">
    <location>
        <begin position="197"/>
        <end position="557"/>
    </location>
</feature>
<evidence type="ECO:0000259" key="6">
    <source>
        <dbReference type="Pfam" id="PF13802"/>
    </source>
</evidence>
<dbReference type="Pfam" id="PF17137">
    <property type="entry name" value="DUF5110"/>
    <property type="match status" value="1"/>
</dbReference>
<proteinExistence type="inferred from homology"/>
<dbReference type="Proteomes" id="UP000035159">
    <property type="component" value="Chromosome"/>
</dbReference>
<evidence type="ECO:0000259" key="5">
    <source>
        <dbReference type="Pfam" id="PF01055"/>
    </source>
</evidence>
<dbReference type="Pfam" id="PF21365">
    <property type="entry name" value="Glyco_hydro_31_3rd"/>
    <property type="match status" value="1"/>
</dbReference>
<dbReference type="CDD" id="cd06604">
    <property type="entry name" value="GH31_glucosidase_II_MalA"/>
    <property type="match status" value="1"/>
</dbReference>
<dbReference type="PATRIC" id="fig|1330330.3.peg.998"/>
<dbReference type="Pfam" id="PF13802">
    <property type="entry name" value="Gal_mutarotas_2"/>
    <property type="match status" value="1"/>
</dbReference>
<dbReference type="InterPro" id="IPR033403">
    <property type="entry name" value="DUF5110"/>
</dbReference>
<dbReference type="Gene3D" id="2.60.40.1180">
    <property type="entry name" value="Golgi alpha-mannosidase II"/>
    <property type="match status" value="2"/>
</dbReference>
<dbReference type="GO" id="GO:0004553">
    <property type="term" value="F:hydrolase activity, hydrolyzing O-glycosyl compounds"/>
    <property type="evidence" value="ECO:0007669"/>
    <property type="project" value="InterPro"/>
</dbReference>
<dbReference type="CDD" id="cd14752">
    <property type="entry name" value="GH31_N"/>
    <property type="match status" value="1"/>
</dbReference>
<evidence type="ECO:0000313" key="9">
    <source>
        <dbReference type="EMBL" id="AKI97271.1"/>
    </source>
</evidence>
<dbReference type="InterPro" id="IPR011013">
    <property type="entry name" value="Gal_mutarotase_sf_dom"/>
</dbReference>
<dbReference type="AlphaFoldDB" id="A0A0G2ZAZ5"/>
<dbReference type="InterPro" id="IPR013780">
    <property type="entry name" value="Glyco_hydro_b"/>
</dbReference>
<gene>
    <name evidence="9" type="ORF">IX53_04960</name>
</gene>
<evidence type="ECO:0000313" key="10">
    <source>
        <dbReference type="Proteomes" id="UP000035159"/>
    </source>
</evidence>
<dbReference type="SUPFAM" id="SSF74650">
    <property type="entry name" value="Galactose mutarotase-like"/>
    <property type="match status" value="1"/>
</dbReference>
<dbReference type="InterPro" id="IPR017853">
    <property type="entry name" value="GH"/>
</dbReference>
<protein>
    <submittedName>
        <fullName evidence="9">Alpha-glucosidase</fullName>
    </submittedName>
</protein>
<dbReference type="PANTHER" id="PTHR22762:SF166">
    <property type="entry name" value="ALPHA-GLUCOSIDASE"/>
    <property type="match status" value="1"/>
</dbReference>
<organism evidence="9 10">
    <name type="scientific">Kosmotoga pacifica</name>
    <dbReference type="NCBI Taxonomy" id="1330330"/>
    <lineage>
        <taxon>Bacteria</taxon>
        <taxon>Thermotogati</taxon>
        <taxon>Thermotogota</taxon>
        <taxon>Thermotogae</taxon>
        <taxon>Kosmotogales</taxon>
        <taxon>Kosmotogaceae</taxon>
        <taxon>Kosmotoga</taxon>
    </lineage>
</organism>
<evidence type="ECO:0000259" key="7">
    <source>
        <dbReference type="Pfam" id="PF17137"/>
    </source>
</evidence>
<dbReference type="InterPro" id="IPR030458">
    <property type="entry name" value="Glyco_hydro_31_AS"/>
</dbReference>
<dbReference type="SUPFAM" id="SSF51445">
    <property type="entry name" value="(Trans)glycosidases"/>
    <property type="match status" value="1"/>
</dbReference>
<feature type="domain" description="DUF5110" evidence="7">
    <location>
        <begin position="675"/>
        <end position="734"/>
    </location>
</feature>
<dbReference type="STRING" id="1330330.IX53_04960"/>
<accession>A0A0G2ZAZ5</accession>
<dbReference type="InterPro" id="IPR000322">
    <property type="entry name" value="Glyco_hydro_31_TIM"/>
</dbReference>
<evidence type="ECO:0000256" key="4">
    <source>
        <dbReference type="RuleBase" id="RU361185"/>
    </source>
</evidence>
<evidence type="ECO:0000256" key="3">
    <source>
        <dbReference type="ARBA" id="ARBA00023295"/>
    </source>
</evidence>
<dbReference type="PANTHER" id="PTHR22762">
    <property type="entry name" value="ALPHA-GLUCOSIDASE"/>
    <property type="match status" value="1"/>
</dbReference>
<keyword evidence="3 4" id="KW-0326">Glycosidase</keyword>
<dbReference type="Gene3D" id="2.60.40.1760">
    <property type="entry name" value="glycosyl hydrolase (family 31)"/>
    <property type="match status" value="1"/>
</dbReference>
<dbReference type="PROSITE" id="PS00129">
    <property type="entry name" value="GLYCOSYL_HYDROL_F31_1"/>
    <property type="match status" value="1"/>
</dbReference>
<dbReference type="GO" id="GO:0030246">
    <property type="term" value="F:carbohydrate binding"/>
    <property type="evidence" value="ECO:0007669"/>
    <property type="project" value="InterPro"/>
</dbReference>
<keyword evidence="10" id="KW-1185">Reference proteome</keyword>
<reference evidence="9 10" key="1">
    <citation type="submission" date="2015-04" db="EMBL/GenBank/DDBJ databases">
        <title>Complete Genome Sequence of Kosmotoga pacifica SLHLJ1.</title>
        <authorList>
            <person name="Jiang L.J."/>
            <person name="Shao Z.Z."/>
            <person name="Jebbar M."/>
        </authorList>
    </citation>
    <scope>NUCLEOTIDE SEQUENCE [LARGE SCALE GENOMIC DNA]</scope>
    <source>
        <strain evidence="9 10">SLHLJ1</strain>
    </source>
</reference>
<dbReference type="EMBL" id="CP011232">
    <property type="protein sequence ID" value="AKI97271.1"/>
    <property type="molecule type" value="Genomic_DNA"/>
</dbReference>
<dbReference type="RefSeq" id="WP_047754405.1">
    <property type="nucleotide sequence ID" value="NZ_CAJUHA010000008.1"/>
</dbReference>
<dbReference type="OrthoDB" id="176168at2"/>
<dbReference type="Gene3D" id="3.20.20.80">
    <property type="entry name" value="Glycosidases"/>
    <property type="match status" value="1"/>
</dbReference>
<feature type="domain" description="Glycosyl hydrolase family 31 C-terminal" evidence="8">
    <location>
        <begin position="566"/>
        <end position="650"/>
    </location>
</feature>
<dbReference type="Pfam" id="PF01055">
    <property type="entry name" value="Glyco_hydro_31_2nd"/>
    <property type="match status" value="1"/>
</dbReference>